<organism evidence="1">
    <name type="scientific">marine sediment metagenome</name>
    <dbReference type="NCBI Taxonomy" id="412755"/>
    <lineage>
        <taxon>unclassified sequences</taxon>
        <taxon>metagenomes</taxon>
        <taxon>ecological metagenomes</taxon>
    </lineage>
</organism>
<protein>
    <submittedName>
        <fullName evidence="1">Uncharacterized protein</fullName>
    </submittedName>
</protein>
<dbReference type="EMBL" id="LAZR01011093">
    <property type="protein sequence ID" value="KKM63467.1"/>
    <property type="molecule type" value="Genomic_DNA"/>
</dbReference>
<comment type="caution">
    <text evidence="1">The sequence shown here is derived from an EMBL/GenBank/DDBJ whole genome shotgun (WGS) entry which is preliminary data.</text>
</comment>
<reference evidence="1" key="1">
    <citation type="journal article" date="2015" name="Nature">
        <title>Complex archaea that bridge the gap between prokaryotes and eukaryotes.</title>
        <authorList>
            <person name="Spang A."/>
            <person name="Saw J.H."/>
            <person name="Jorgensen S.L."/>
            <person name="Zaremba-Niedzwiedzka K."/>
            <person name="Martijn J."/>
            <person name="Lind A.E."/>
            <person name="van Eijk R."/>
            <person name="Schleper C."/>
            <person name="Guy L."/>
            <person name="Ettema T.J."/>
        </authorList>
    </citation>
    <scope>NUCLEOTIDE SEQUENCE</scope>
</reference>
<sequence>MVTKTKSILLDDEEIKEASREYPDSMLNYNPPQLRRIAKAQLKKVVEWGEGRCPHFNPGGETTIYGKRRDCYKCWQALL</sequence>
<dbReference type="AlphaFoldDB" id="A0A0F9M2H7"/>
<feature type="non-terminal residue" evidence="1">
    <location>
        <position position="79"/>
    </location>
</feature>
<gene>
    <name evidence="1" type="ORF">LCGC14_1511280</name>
</gene>
<name>A0A0F9M2H7_9ZZZZ</name>
<evidence type="ECO:0000313" key="1">
    <source>
        <dbReference type="EMBL" id="KKM63467.1"/>
    </source>
</evidence>
<proteinExistence type="predicted"/>
<accession>A0A0F9M2H7</accession>